<dbReference type="GO" id="GO:0005634">
    <property type="term" value="C:nucleus"/>
    <property type="evidence" value="ECO:0007669"/>
    <property type="project" value="InterPro"/>
</dbReference>
<feature type="domain" description="K-box" evidence="2">
    <location>
        <begin position="18"/>
        <end position="108"/>
    </location>
</feature>
<organism evidence="3">
    <name type="scientific">Sesamum radiatum</name>
    <name type="common">Black benniseed</name>
    <dbReference type="NCBI Taxonomy" id="300843"/>
    <lineage>
        <taxon>Eukaryota</taxon>
        <taxon>Viridiplantae</taxon>
        <taxon>Streptophyta</taxon>
        <taxon>Embryophyta</taxon>
        <taxon>Tracheophyta</taxon>
        <taxon>Spermatophyta</taxon>
        <taxon>Magnoliopsida</taxon>
        <taxon>eudicotyledons</taxon>
        <taxon>Gunneridae</taxon>
        <taxon>Pentapetalae</taxon>
        <taxon>asterids</taxon>
        <taxon>lamiids</taxon>
        <taxon>Lamiales</taxon>
        <taxon>Pedaliaceae</taxon>
        <taxon>Sesamum</taxon>
    </lineage>
</organism>
<reference evidence="3" key="1">
    <citation type="submission" date="2020-06" db="EMBL/GenBank/DDBJ databases">
        <authorList>
            <person name="Li T."/>
            <person name="Hu X."/>
            <person name="Zhang T."/>
            <person name="Song X."/>
            <person name="Zhang H."/>
            <person name="Dai N."/>
            <person name="Sheng W."/>
            <person name="Hou X."/>
            <person name="Wei L."/>
        </authorList>
    </citation>
    <scope>NUCLEOTIDE SEQUENCE</scope>
    <source>
        <strain evidence="3">G02</strain>
        <tissue evidence="3">Leaf</tissue>
    </source>
</reference>
<evidence type="ECO:0000256" key="1">
    <source>
        <dbReference type="SAM" id="MobiDB-lite"/>
    </source>
</evidence>
<feature type="compositionally biased region" description="Basic and acidic residues" evidence="1">
    <location>
        <begin position="141"/>
        <end position="152"/>
    </location>
</feature>
<dbReference type="AlphaFoldDB" id="A0AAW2MWE4"/>
<protein>
    <submittedName>
        <fullName evidence="3">MADS-box transcription factor 27</fullName>
    </submittedName>
</protein>
<dbReference type="EMBL" id="JACGWJ010000021">
    <property type="protein sequence ID" value="KAL0335035.1"/>
    <property type="molecule type" value="Genomic_DNA"/>
</dbReference>
<dbReference type="Pfam" id="PF01486">
    <property type="entry name" value="K-box"/>
    <property type="match status" value="1"/>
</dbReference>
<accession>A0AAW2MWE4</accession>
<reference evidence="3" key="2">
    <citation type="journal article" date="2024" name="Plant">
        <title>Genomic evolution and insights into agronomic trait innovations of Sesamum species.</title>
        <authorList>
            <person name="Miao H."/>
            <person name="Wang L."/>
            <person name="Qu L."/>
            <person name="Liu H."/>
            <person name="Sun Y."/>
            <person name="Le M."/>
            <person name="Wang Q."/>
            <person name="Wei S."/>
            <person name="Zheng Y."/>
            <person name="Lin W."/>
            <person name="Duan Y."/>
            <person name="Cao H."/>
            <person name="Xiong S."/>
            <person name="Wang X."/>
            <person name="Wei L."/>
            <person name="Li C."/>
            <person name="Ma Q."/>
            <person name="Ju M."/>
            <person name="Zhao R."/>
            <person name="Li G."/>
            <person name="Mu C."/>
            <person name="Tian Q."/>
            <person name="Mei H."/>
            <person name="Zhang T."/>
            <person name="Gao T."/>
            <person name="Zhang H."/>
        </authorList>
    </citation>
    <scope>NUCLEOTIDE SEQUENCE</scope>
    <source>
        <strain evidence="3">G02</strain>
    </source>
</reference>
<dbReference type="GO" id="GO:0003700">
    <property type="term" value="F:DNA-binding transcription factor activity"/>
    <property type="evidence" value="ECO:0007669"/>
    <property type="project" value="InterPro"/>
</dbReference>
<name>A0AAW2MWE4_SESRA</name>
<comment type="caution">
    <text evidence="3">The sequence shown here is derived from an EMBL/GenBank/DDBJ whole genome shotgun (WGS) entry which is preliminary data.</text>
</comment>
<dbReference type="PROSITE" id="PS51297">
    <property type="entry name" value="K_BOX"/>
    <property type="match status" value="1"/>
</dbReference>
<dbReference type="InterPro" id="IPR002487">
    <property type="entry name" value="TF_Kbox"/>
</dbReference>
<gene>
    <name evidence="3" type="ORF">Sradi_4715400</name>
</gene>
<sequence>MLVLAKGSSKLEAAATVLAREPQLTDSSPSLAETFGLVPRQLLGEELSGLNIKDLQNLENQLEMSLKGVRMKKGSLIHQENIELHKKINLVRQENAELQKKVYGPGGRSEENRVTHITHGISKEYDLHAPINLELSQPQNEKSDVPDVMKLG</sequence>
<feature type="region of interest" description="Disordered" evidence="1">
    <location>
        <begin position="133"/>
        <end position="152"/>
    </location>
</feature>
<proteinExistence type="predicted"/>
<evidence type="ECO:0000259" key="2">
    <source>
        <dbReference type="PROSITE" id="PS51297"/>
    </source>
</evidence>
<evidence type="ECO:0000313" key="3">
    <source>
        <dbReference type="EMBL" id="KAL0335035.1"/>
    </source>
</evidence>